<gene>
    <name evidence="3" type="ORF">ACFQZ7_03745</name>
</gene>
<dbReference type="EMBL" id="JBHTIO010000017">
    <property type="protein sequence ID" value="MFD0896849.1"/>
    <property type="molecule type" value="Genomic_DNA"/>
</dbReference>
<dbReference type="CDD" id="cd05233">
    <property type="entry name" value="SDR_c"/>
    <property type="match status" value="1"/>
</dbReference>
<dbReference type="RefSeq" id="WP_137637152.1">
    <property type="nucleotide sequence ID" value="NZ_BJDN01000005.1"/>
</dbReference>
<dbReference type="InterPro" id="IPR036291">
    <property type="entry name" value="NAD(P)-bd_dom_sf"/>
</dbReference>
<dbReference type="SUPFAM" id="SSF51735">
    <property type="entry name" value="NAD(P)-binding Rossmann-fold domains"/>
    <property type="match status" value="1"/>
</dbReference>
<dbReference type="PANTHER" id="PTHR43669:SF3">
    <property type="entry name" value="ALCOHOL DEHYDROGENASE, PUTATIVE (AFU_ORTHOLOGUE AFUA_3G03445)-RELATED"/>
    <property type="match status" value="1"/>
</dbReference>
<comment type="similarity">
    <text evidence="1">Belongs to the short-chain dehydrogenases/reductases (SDR) family.</text>
</comment>
<accession>A0ABW3ECH0</accession>
<keyword evidence="4" id="KW-1185">Reference proteome</keyword>
<proteinExistence type="inferred from homology"/>
<dbReference type="Gene3D" id="3.40.50.720">
    <property type="entry name" value="NAD(P)-binding Rossmann-like Domain"/>
    <property type="match status" value="1"/>
</dbReference>
<evidence type="ECO:0000313" key="4">
    <source>
        <dbReference type="Proteomes" id="UP001597104"/>
    </source>
</evidence>
<comment type="caution">
    <text evidence="3">The sequence shown here is derived from an EMBL/GenBank/DDBJ whole genome shotgun (WGS) entry which is preliminary data.</text>
</comment>
<name>A0ABW3ECH0_9LACO</name>
<evidence type="ECO:0000256" key="1">
    <source>
        <dbReference type="ARBA" id="ARBA00006484"/>
    </source>
</evidence>
<evidence type="ECO:0000256" key="2">
    <source>
        <dbReference type="ARBA" id="ARBA00023002"/>
    </source>
</evidence>
<reference evidence="4" key="1">
    <citation type="journal article" date="2019" name="Int. J. Syst. Evol. Microbiol.">
        <title>The Global Catalogue of Microorganisms (GCM) 10K type strain sequencing project: providing services to taxonomists for standard genome sequencing and annotation.</title>
        <authorList>
            <consortium name="The Broad Institute Genomics Platform"/>
            <consortium name="The Broad Institute Genome Sequencing Center for Infectious Disease"/>
            <person name="Wu L."/>
            <person name="Ma J."/>
        </authorList>
    </citation>
    <scope>NUCLEOTIDE SEQUENCE [LARGE SCALE GENOMIC DNA]</scope>
    <source>
        <strain evidence="4">CCM 8925</strain>
    </source>
</reference>
<protein>
    <submittedName>
        <fullName evidence="3">SDR family NAD(P)-dependent oxidoreductase</fullName>
        <ecNumber evidence="3">1.-.-.-</ecNumber>
    </submittedName>
</protein>
<dbReference type="Proteomes" id="UP001597104">
    <property type="component" value="Unassembled WGS sequence"/>
</dbReference>
<dbReference type="Pfam" id="PF00106">
    <property type="entry name" value="adh_short"/>
    <property type="match status" value="1"/>
</dbReference>
<dbReference type="GO" id="GO:0016491">
    <property type="term" value="F:oxidoreductase activity"/>
    <property type="evidence" value="ECO:0007669"/>
    <property type="project" value="UniProtKB-KW"/>
</dbReference>
<dbReference type="InterPro" id="IPR002347">
    <property type="entry name" value="SDR_fam"/>
</dbReference>
<sequence length="257" mass="27961">MPETTVIIGADQGLGLAIAHEFGAHDHKIILVARNQAKLVQAHAKLTAANITSTYLVADIAQLDQIEPLFQTLQAKNETITNLIFNVGDTHLDNSLNGSLATIQQTFQLNVLSAIQAVRAFLNHSTTTQKRAIIFTGGGATIRPTNTAATLSLTKAALRSYALTLHQQLADENVFVSIVTVQGIVGLTAATQPQKIAAAYWQLFSDRQLAELCYPAQQTESEFTQLKQLLKDPVAREQLFQKQPELAAKLKPLLAEK</sequence>
<evidence type="ECO:0000313" key="3">
    <source>
        <dbReference type="EMBL" id="MFD0896849.1"/>
    </source>
</evidence>
<dbReference type="PANTHER" id="PTHR43669">
    <property type="entry name" value="5-KETO-D-GLUCONATE 5-REDUCTASE"/>
    <property type="match status" value="1"/>
</dbReference>
<dbReference type="EC" id="1.-.-.-" evidence="3"/>
<keyword evidence="2 3" id="KW-0560">Oxidoreductase</keyword>
<organism evidence="3 4">
    <name type="scientific">Loigolactobacillus binensis</name>
    <dbReference type="NCBI Taxonomy" id="2559922"/>
    <lineage>
        <taxon>Bacteria</taxon>
        <taxon>Bacillati</taxon>
        <taxon>Bacillota</taxon>
        <taxon>Bacilli</taxon>
        <taxon>Lactobacillales</taxon>
        <taxon>Lactobacillaceae</taxon>
        <taxon>Loigolactobacillus</taxon>
    </lineage>
</organism>